<evidence type="ECO:0000313" key="2">
    <source>
        <dbReference type="Proteomes" id="UP000002499"/>
    </source>
</evidence>
<name>E9DUW6_METAQ</name>
<keyword evidence="2" id="KW-1185">Reference proteome</keyword>
<reference evidence="1 2" key="1">
    <citation type="journal article" date="2011" name="PLoS Genet.">
        <title>Genome sequencing and comparative transcriptomics of the model entomopathogenic fungi Metarhizium anisopliae and M. acridum.</title>
        <authorList>
            <person name="Gao Q."/>
            <person name="Jin K."/>
            <person name="Ying S.H."/>
            <person name="Zhang Y."/>
            <person name="Xiao G."/>
            <person name="Shang Y."/>
            <person name="Duan Z."/>
            <person name="Hu X."/>
            <person name="Xie X.Q."/>
            <person name="Zhou G."/>
            <person name="Peng G."/>
            <person name="Luo Z."/>
            <person name="Huang W."/>
            <person name="Wang B."/>
            <person name="Fang W."/>
            <person name="Wang S."/>
            <person name="Zhong Y."/>
            <person name="Ma L.J."/>
            <person name="St Leger R.J."/>
            <person name="Zhao G.P."/>
            <person name="Pei Y."/>
            <person name="Feng M.G."/>
            <person name="Xia Y."/>
            <person name="Wang C."/>
        </authorList>
    </citation>
    <scope>NUCLEOTIDE SEQUENCE [LARGE SCALE GENOMIC DNA]</scope>
    <source>
        <strain evidence="1 2">CQMa 102</strain>
    </source>
</reference>
<evidence type="ECO:0000313" key="1">
    <source>
        <dbReference type="EMBL" id="EFY92533.1"/>
    </source>
</evidence>
<dbReference type="AlphaFoldDB" id="E9DUW6"/>
<proteinExistence type="predicted"/>
<dbReference type="EMBL" id="GL698475">
    <property type="protein sequence ID" value="EFY92533.1"/>
    <property type="molecule type" value="Genomic_DNA"/>
</dbReference>
<dbReference type="OrthoDB" id="4889313at2759"/>
<protein>
    <submittedName>
        <fullName evidence="1">Uncharacterized protein</fullName>
    </submittedName>
</protein>
<organism evidence="2">
    <name type="scientific">Metarhizium acridum (strain CQMa 102)</name>
    <dbReference type="NCBI Taxonomy" id="655827"/>
    <lineage>
        <taxon>Eukaryota</taxon>
        <taxon>Fungi</taxon>
        <taxon>Dikarya</taxon>
        <taxon>Ascomycota</taxon>
        <taxon>Pezizomycotina</taxon>
        <taxon>Sordariomycetes</taxon>
        <taxon>Hypocreomycetidae</taxon>
        <taxon>Hypocreales</taxon>
        <taxon>Clavicipitaceae</taxon>
        <taxon>Metarhizium</taxon>
    </lineage>
</organism>
<dbReference type="eggNOG" id="ENOG502RNSH">
    <property type="taxonomic scope" value="Eukaryota"/>
</dbReference>
<dbReference type="HOGENOM" id="CLU_1454757_0_0_1"/>
<dbReference type="Proteomes" id="UP000002499">
    <property type="component" value="Unassembled WGS sequence"/>
</dbReference>
<gene>
    <name evidence="1" type="ORF">MAC_01499</name>
</gene>
<dbReference type="KEGG" id="maw:19245810"/>
<dbReference type="GeneID" id="19245810"/>
<dbReference type="InParanoid" id="E9DUW6"/>
<accession>E9DUW6</accession>
<sequence length="197" mass="22349">MLQENEQLFEAKFTSPCSMPCYKTCRDRMINYAEEFKKFEELCLKTLHRIEKHRDGRLDDDSPPRWSYITLSNGSEVPVMVQTAYRSLYPIAAETSTVAGTPFDSRLNPSPTFIDPVASENANPLLEDMPGHELSATKKDVAAFSLDPPAPDDLVCPIDLSNPEFYIHPLFKDEKLVSGEMQRPGIILVKEHSSRHF</sequence>